<dbReference type="InterPro" id="IPR013878">
    <property type="entry name" value="Mo25"/>
</dbReference>
<proteinExistence type="inferred from homology"/>
<evidence type="ECO:0000313" key="3">
    <source>
        <dbReference type="Proteomes" id="UP000236291"/>
    </source>
</evidence>
<comment type="similarity">
    <text evidence="1">Belongs to the Mo25 family.</text>
</comment>
<comment type="caution">
    <text evidence="2">The sequence shown here is derived from an EMBL/GenBank/DDBJ whole genome shotgun (WGS) entry which is preliminary data.</text>
</comment>
<dbReference type="GO" id="GO:0035556">
    <property type="term" value="P:intracellular signal transduction"/>
    <property type="evidence" value="ECO:0007669"/>
    <property type="project" value="TreeGrafter"/>
</dbReference>
<sequence length="344" mass="39737">MSFSFFKVSRPKTPQEVVKSIKESLMALDTKTVVEVKALEKALEEVEKNFVTMRTMLSGDGESEPNLDQVSQLVEEICKEDVLTLIIHKLPILGWEGRKDLVHCWTILLKQKVDSNHCCVEYIEQHIELLDFLVVCYDNKEVALSSGLMLRECIKFPSLAKYILESASFVLFFKYVELPNFDVASDAFSTFKDLLTKHGNVVAEFLTAHYDEVCTLFGMLIRFEHSMTSYSQFFDQYETLLTSPNYVTRRQSIKLLSDFLLESPNAQIMKRYILEVRYLKVMMTLLTIFVANPNKPREVKIILGKNKEKLLELLHNLSPGKGSEDDQFEEEKEFIINEIEKISL</sequence>
<dbReference type="EMBL" id="ASHM01007001">
    <property type="protein sequence ID" value="PNY14610.1"/>
    <property type="molecule type" value="Genomic_DNA"/>
</dbReference>
<dbReference type="InterPro" id="IPR011989">
    <property type="entry name" value="ARM-like"/>
</dbReference>
<reference evidence="2 3" key="1">
    <citation type="journal article" date="2014" name="Am. J. Bot.">
        <title>Genome assembly and annotation for red clover (Trifolium pratense; Fabaceae).</title>
        <authorList>
            <person name="Istvanek J."/>
            <person name="Jaros M."/>
            <person name="Krenek A."/>
            <person name="Repkova J."/>
        </authorList>
    </citation>
    <scope>NUCLEOTIDE SEQUENCE [LARGE SCALE GENOMIC DNA]</scope>
    <source>
        <strain evidence="3">cv. Tatra</strain>
        <tissue evidence="2">Young leaves</tissue>
    </source>
</reference>
<dbReference type="PANTHER" id="PTHR10182">
    <property type="entry name" value="CALCIUM-BINDING PROTEIN 39-RELATED"/>
    <property type="match status" value="1"/>
</dbReference>
<name>A0A2K3PH41_TRIPR</name>
<dbReference type="STRING" id="57577.A0A2K3PH41"/>
<dbReference type="Proteomes" id="UP000236291">
    <property type="component" value="Unassembled WGS sequence"/>
</dbReference>
<evidence type="ECO:0000256" key="1">
    <source>
        <dbReference type="ARBA" id="ARBA00011012"/>
    </source>
</evidence>
<feature type="non-terminal residue" evidence="2">
    <location>
        <position position="344"/>
    </location>
</feature>
<dbReference type="GO" id="GO:0043539">
    <property type="term" value="F:protein serine/threonine kinase activator activity"/>
    <property type="evidence" value="ECO:0007669"/>
    <property type="project" value="TreeGrafter"/>
</dbReference>
<reference evidence="2 3" key="2">
    <citation type="journal article" date="2017" name="Front. Plant Sci.">
        <title>Gene Classification and Mining of Molecular Markers Useful in Red Clover (Trifolium pratense) Breeding.</title>
        <authorList>
            <person name="Istvanek J."/>
            <person name="Dluhosova J."/>
            <person name="Dluhos P."/>
            <person name="Patkova L."/>
            <person name="Nedelnik J."/>
            <person name="Repkova J."/>
        </authorList>
    </citation>
    <scope>NUCLEOTIDE SEQUENCE [LARGE SCALE GENOMIC DNA]</scope>
    <source>
        <strain evidence="3">cv. Tatra</strain>
        <tissue evidence="2">Young leaves</tissue>
    </source>
</reference>
<dbReference type="SUPFAM" id="SSF48371">
    <property type="entry name" value="ARM repeat"/>
    <property type="match status" value="1"/>
</dbReference>
<evidence type="ECO:0000313" key="2">
    <source>
        <dbReference type="EMBL" id="PNY14610.1"/>
    </source>
</evidence>
<gene>
    <name evidence="2" type="ORF">L195_g011294</name>
</gene>
<dbReference type="PANTHER" id="PTHR10182:SF3">
    <property type="entry name" value="PROTEIN MO25"/>
    <property type="match status" value="1"/>
</dbReference>
<dbReference type="Pfam" id="PF08569">
    <property type="entry name" value="Mo25"/>
    <property type="match status" value="1"/>
</dbReference>
<accession>A0A2K3PH41</accession>
<dbReference type="InterPro" id="IPR016024">
    <property type="entry name" value="ARM-type_fold"/>
</dbReference>
<dbReference type="AlphaFoldDB" id="A0A2K3PH41"/>
<organism evidence="2 3">
    <name type="scientific">Trifolium pratense</name>
    <name type="common">Red clover</name>
    <dbReference type="NCBI Taxonomy" id="57577"/>
    <lineage>
        <taxon>Eukaryota</taxon>
        <taxon>Viridiplantae</taxon>
        <taxon>Streptophyta</taxon>
        <taxon>Embryophyta</taxon>
        <taxon>Tracheophyta</taxon>
        <taxon>Spermatophyta</taxon>
        <taxon>Magnoliopsida</taxon>
        <taxon>eudicotyledons</taxon>
        <taxon>Gunneridae</taxon>
        <taxon>Pentapetalae</taxon>
        <taxon>rosids</taxon>
        <taxon>fabids</taxon>
        <taxon>Fabales</taxon>
        <taxon>Fabaceae</taxon>
        <taxon>Papilionoideae</taxon>
        <taxon>50 kb inversion clade</taxon>
        <taxon>NPAAA clade</taxon>
        <taxon>Hologalegina</taxon>
        <taxon>IRL clade</taxon>
        <taxon>Trifolieae</taxon>
        <taxon>Trifolium</taxon>
    </lineage>
</organism>
<dbReference type="Gene3D" id="1.25.10.10">
    <property type="entry name" value="Leucine-rich Repeat Variant"/>
    <property type="match status" value="1"/>
</dbReference>
<protein>
    <submittedName>
        <fullName evidence="2">Calcium-binding protein 39-like</fullName>
    </submittedName>
</protein>